<feature type="compositionally biased region" description="Polar residues" evidence="1">
    <location>
        <begin position="1"/>
        <end position="13"/>
    </location>
</feature>
<evidence type="ECO:0000313" key="5">
    <source>
        <dbReference type="Proteomes" id="UP000663853"/>
    </source>
</evidence>
<sequence>MMSNTRPGSQGLHNPNKMFMNDHTNENADSGTKANVERDSDQEYNEKLRQAQAHWDNRRKAGFEDYGAEMDKDARIWKAYVQETDQADREMVYGWNNFLTTVSANLEPDFGEESTKTLQAILTTLQVASLGPATNFSTPSFDPFIPSHTTVMVNTLWYLSLSLSVAVALLAMLAKEWCHLFMSNRTGQMYEQGRRRQQRWDEIERWKMIDVITLLPVLMHIALFLFAVGLSLRLWDLNVVVAIPVVITTGISTILYTSTYWLPLIFEFCPYSTASSKLMRGYAKSGITALWNQTRPQLARIHRYIVPRRFAKTPLHFLPVPWLRVTKKGPEQNSLACVGTTLAKDPTPMDLVTSRMLSWMTTNCEEPKLVDLVIQALAGAKPWLPRLPLLQCGLQMQLLDRLYGLIDFDFTKHTYFLKGSASSDLALLYFRALFFLHSYNNGEGFYNDLKIESDSFALRNTWEKVFDIRRGGLIVDTLFSSWGYGAKFDLPCDTADPLAYMNVFKLPSCRTGDGSLCAKFDIYDRQVEMKNSITQ</sequence>
<feature type="domain" description="DUF6535" evidence="3">
    <location>
        <begin position="98"/>
        <end position="235"/>
    </location>
</feature>
<accession>A0A8H3CRN8</accession>
<feature type="transmembrane region" description="Helical" evidence="2">
    <location>
        <begin position="211"/>
        <end position="232"/>
    </location>
</feature>
<feature type="transmembrane region" description="Helical" evidence="2">
    <location>
        <begin position="156"/>
        <end position="174"/>
    </location>
</feature>
<protein>
    <recommendedName>
        <fullName evidence="3">DUF6535 domain-containing protein</fullName>
    </recommendedName>
</protein>
<dbReference type="AlphaFoldDB" id="A0A8H3CRN8"/>
<gene>
    <name evidence="4" type="ORF">RDB_LOCUS98252</name>
</gene>
<evidence type="ECO:0000256" key="2">
    <source>
        <dbReference type="SAM" id="Phobius"/>
    </source>
</evidence>
<dbReference type="Pfam" id="PF20153">
    <property type="entry name" value="DUF6535"/>
    <property type="match status" value="1"/>
</dbReference>
<dbReference type="EMBL" id="CAJMXA010002882">
    <property type="protein sequence ID" value="CAE6488584.1"/>
    <property type="molecule type" value="Genomic_DNA"/>
</dbReference>
<feature type="region of interest" description="Disordered" evidence="1">
    <location>
        <begin position="1"/>
        <end position="45"/>
    </location>
</feature>
<comment type="caution">
    <text evidence="4">The sequence shown here is derived from an EMBL/GenBank/DDBJ whole genome shotgun (WGS) entry which is preliminary data.</text>
</comment>
<name>A0A8H3CRN8_9AGAM</name>
<feature type="transmembrane region" description="Helical" evidence="2">
    <location>
        <begin position="239"/>
        <end position="262"/>
    </location>
</feature>
<evidence type="ECO:0000259" key="3">
    <source>
        <dbReference type="Pfam" id="PF20153"/>
    </source>
</evidence>
<feature type="compositionally biased region" description="Basic and acidic residues" evidence="1">
    <location>
        <begin position="35"/>
        <end position="45"/>
    </location>
</feature>
<keyword evidence="2" id="KW-0812">Transmembrane</keyword>
<organism evidence="4 5">
    <name type="scientific">Rhizoctonia solani</name>
    <dbReference type="NCBI Taxonomy" id="456999"/>
    <lineage>
        <taxon>Eukaryota</taxon>
        <taxon>Fungi</taxon>
        <taxon>Dikarya</taxon>
        <taxon>Basidiomycota</taxon>
        <taxon>Agaricomycotina</taxon>
        <taxon>Agaricomycetes</taxon>
        <taxon>Cantharellales</taxon>
        <taxon>Ceratobasidiaceae</taxon>
        <taxon>Rhizoctonia</taxon>
    </lineage>
</organism>
<keyword evidence="2" id="KW-1133">Transmembrane helix</keyword>
<dbReference type="Proteomes" id="UP000663853">
    <property type="component" value="Unassembled WGS sequence"/>
</dbReference>
<reference evidence="4" key="1">
    <citation type="submission" date="2021-01" db="EMBL/GenBank/DDBJ databases">
        <authorList>
            <person name="Kaushik A."/>
        </authorList>
    </citation>
    <scope>NUCLEOTIDE SEQUENCE</scope>
    <source>
        <strain evidence="4">AG6-10EEA</strain>
    </source>
</reference>
<evidence type="ECO:0000313" key="4">
    <source>
        <dbReference type="EMBL" id="CAE6488584.1"/>
    </source>
</evidence>
<evidence type="ECO:0000256" key="1">
    <source>
        <dbReference type="SAM" id="MobiDB-lite"/>
    </source>
</evidence>
<dbReference type="InterPro" id="IPR045338">
    <property type="entry name" value="DUF6535"/>
</dbReference>
<proteinExistence type="predicted"/>
<keyword evidence="2" id="KW-0472">Membrane</keyword>